<dbReference type="InterPro" id="IPR003423">
    <property type="entry name" value="OMP_efflux"/>
</dbReference>
<keyword evidence="10" id="KW-1185">Reference proteome</keyword>
<dbReference type="RefSeq" id="WP_254091167.1">
    <property type="nucleotide sequence ID" value="NZ_JAHESC010000021.1"/>
</dbReference>
<keyword evidence="8" id="KW-0732">Signal</keyword>
<evidence type="ECO:0000256" key="3">
    <source>
        <dbReference type="ARBA" id="ARBA00022448"/>
    </source>
</evidence>
<dbReference type="GO" id="GO:0015562">
    <property type="term" value="F:efflux transmembrane transporter activity"/>
    <property type="evidence" value="ECO:0007669"/>
    <property type="project" value="InterPro"/>
</dbReference>
<evidence type="ECO:0000256" key="5">
    <source>
        <dbReference type="ARBA" id="ARBA00022692"/>
    </source>
</evidence>
<keyword evidence="6" id="KW-0472">Membrane</keyword>
<dbReference type="GO" id="GO:0009279">
    <property type="term" value="C:cell outer membrane"/>
    <property type="evidence" value="ECO:0007669"/>
    <property type="project" value="UniProtKB-SubCell"/>
</dbReference>
<evidence type="ECO:0000256" key="2">
    <source>
        <dbReference type="ARBA" id="ARBA00007613"/>
    </source>
</evidence>
<keyword evidence="4" id="KW-1134">Transmembrane beta strand</keyword>
<dbReference type="Gene3D" id="1.20.1600.10">
    <property type="entry name" value="Outer membrane efflux proteins (OEP)"/>
    <property type="match status" value="1"/>
</dbReference>
<organism evidence="9 10">
    <name type="scientific">Dawidia soli</name>
    <dbReference type="NCBI Taxonomy" id="2782352"/>
    <lineage>
        <taxon>Bacteria</taxon>
        <taxon>Pseudomonadati</taxon>
        <taxon>Bacteroidota</taxon>
        <taxon>Cytophagia</taxon>
        <taxon>Cytophagales</taxon>
        <taxon>Chryseotaleaceae</taxon>
        <taxon>Dawidia</taxon>
    </lineage>
</organism>
<feature type="chain" id="PRO_5042938347" evidence="8">
    <location>
        <begin position="21"/>
        <end position="492"/>
    </location>
</feature>
<comment type="caution">
    <text evidence="9">The sequence shown here is derived from an EMBL/GenBank/DDBJ whole genome shotgun (WGS) entry which is preliminary data.</text>
</comment>
<dbReference type="Pfam" id="PF02321">
    <property type="entry name" value="OEP"/>
    <property type="match status" value="1"/>
</dbReference>
<keyword evidence="3" id="KW-0813">Transport</keyword>
<evidence type="ECO:0000256" key="1">
    <source>
        <dbReference type="ARBA" id="ARBA00004442"/>
    </source>
</evidence>
<dbReference type="AlphaFoldDB" id="A0AAP2D9V7"/>
<dbReference type="InterPro" id="IPR051906">
    <property type="entry name" value="TolC-like"/>
</dbReference>
<keyword evidence="7" id="KW-0998">Cell outer membrane</keyword>
<sequence>MKRLYQTLLLTLVIPLWTHAQQQDTTSGLSLDDCIKYALENAVDAKNVRVDERIAEAKVKETVGQGLPQISGDVQLAHNQKLQRFFNQYSVVQGFAGVDPETGLPLLNVPGVEGTDIVAMNSPFQLKSTGDAKLTITQLLFSGSYLVGLKAASTYKELAYKTTEQTEIELIQAVTKAYYSVLIANERIALFDNNIARVDSLLRSTSAMNKNGFSEEIDVDRIRVQLNNLKIDRIKGLNAQALSLALLKFQMNYPMAEPLQVKGSIQSVKIDDSVLAGLQEGFDPKNRIDYKVLEVQRELQRLDIKNKYAAGMPKLSAFANLGYSTQSPNIGGLFKTETNLKDNGILGPDKWYSYSMFGVTLNVPIFSGLQRTYQVQQAKLSMLKIENNFTKLNRTIERDIEQNSITFRNSLESLKAQEENMRLAAKVARVTKIKYEQGVGSNIEVTDAESSLRESQVNYYNALFDAIVAKIDMERTYGKIDPANYTTTTNQK</sequence>
<dbReference type="PANTHER" id="PTHR30026:SF20">
    <property type="entry name" value="OUTER MEMBRANE PROTEIN TOLC"/>
    <property type="match status" value="1"/>
</dbReference>
<dbReference type="PANTHER" id="PTHR30026">
    <property type="entry name" value="OUTER MEMBRANE PROTEIN TOLC"/>
    <property type="match status" value="1"/>
</dbReference>
<evidence type="ECO:0000256" key="8">
    <source>
        <dbReference type="SAM" id="SignalP"/>
    </source>
</evidence>
<evidence type="ECO:0000313" key="10">
    <source>
        <dbReference type="Proteomes" id="UP001319180"/>
    </source>
</evidence>
<evidence type="ECO:0000256" key="7">
    <source>
        <dbReference type="ARBA" id="ARBA00023237"/>
    </source>
</evidence>
<dbReference type="SUPFAM" id="SSF56954">
    <property type="entry name" value="Outer membrane efflux proteins (OEP)"/>
    <property type="match status" value="1"/>
</dbReference>
<dbReference type="EMBL" id="JAHESC010000021">
    <property type="protein sequence ID" value="MBT1687939.1"/>
    <property type="molecule type" value="Genomic_DNA"/>
</dbReference>
<accession>A0AAP2D9V7</accession>
<gene>
    <name evidence="9" type="ORF">KK078_15325</name>
</gene>
<comment type="subcellular location">
    <subcellularLocation>
        <location evidence="1">Cell outer membrane</location>
    </subcellularLocation>
</comment>
<reference evidence="9 10" key="1">
    <citation type="submission" date="2021-05" db="EMBL/GenBank/DDBJ databases">
        <title>A Polyphasic approach of four new species of the genus Ohtaekwangia: Ohtaekwangia histidinii sp. nov., Ohtaekwangia cretensis sp. nov., Ohtaekwangia indiensis sp. nov., Ohtaekwangia reichenbachii sp. nov. from diverse environment.</title>
        <authorList>
            <person name="Octaviana S."/>
        </authorList>
    </citation>
    <scope>NUCLEOTIDE SEQUENCE [LARGE SCALE GENOMIC DNA]</scope>
    <source>
        <strain evidence="9 10">PWU37</strain>
    </source>
</reference>
<dbReference type="GO" id="GO:1990281">
    <property type="term" value="C:efflux pump complex"/>
    <property type="evidence" value="ECO:0007669"/>
    <property type="project" value="TreeGrafter"/>
</dbReference>
<dbReference type="GO" id="GO:0015288">
    <property type="term" value="F:porin activity"/>
    <property type="evidence" value="ECO:0007669"/>
    <property type="project" value="TreeGrafter"/>
</dbReference>
<dbReference type="Proteomes" id="UP001319180">
    <property type="component" value="Unassembled WGS sequence"/>
</dbReference>
<proteinExistence type="inferred from homology"/>
<keyword evidence="5" id="KW-0812">Transmembrane</keyword>
<evidence type="ECO:0000313" key="9">
    <source>
        <dbReference type="EMBL" id="MBT1687939.1"/>
    </source>
</evidence>
<evidence type="ECO:0000256" key="6">
    <source>
        <dbReference type="ARBA" id="ARBA00023136"/>
    </source>
</evidence>
<evidence type="ECO:0000256" key="4">
    <source>
        <dbReference type="ARBA" id="ARBA00022452"/>
    </source>
</evidence>
<name>A0AAP2D9V7_9BACT</name>
<comment type="similarity">
    <text evidence="2">Belongs to the outer membrane factor (OMF) (TC 1.B.17) family.</text>
</comment>
<feature type="signal peptide" evidence="8">
    <location>
        <begin position="1"/>
        <end position="20"/>
    </location>
</feature>
<protein>
    <submittedName>
        <fullName evidence="9">TolC family protein</fullName>
    </submittedName>
</protein>